<proteinExistence type="predicted"/>
<evidence type="ECO:0000259" key="7">
    <source>
        <dbReference type="PROSITE" id="PS50850"/>
    </source>
</evidence>
<feature type="domain" description="Major facilitator superfamily (MFS) profile" evidence="7">
    <location>
        <begin position="24"/>
        <end position="412"/>
    </location>
</feature>
<evidence type="ECO:0000256" key="5">
    <source>
        <dbReference type="ARBA" id="ARBA00023136"/>
    </source>
</evidence>
<feature type="transmembrane region" description="Helical" evidence="6">
    <location>
        <begin position="233"/>
        <end position="259"/>
    </location>
</feature>
<keyword evidence="2" id="KW-0813">Transport</keyword>
<dbReference type="GO" id="GO:0005886">
    <property type="term" value="C:plasma membrane"/>
    <property type="evidence" value="ECO:0007669"/>
    <property type="project" value="UniProtKB-SubCell"/>
</dbReference>
<evidence type="ECO:0000313" key="9">
    <source>
        <dbReference type="Proteomes" id="UP000277671"/>
    </source>
</evidence>
<dbReference type="SUPFAM" id="SSF103473">
    <property type="entry name" value="MFS general substrate transporter"/>
    <property type="match status" value="1"/>
</dbReference>
<evidence type="ECO:0000256" key="4">
    <source>
        <dbReference type="ARBA" id="ARBA00022989"/>
    </source>
</evidence>
<evidence type="ECO:0000256" key="6">
    <source>
        <dbReference type="SAM" id="Phobius"/>
    </source>
</evidence>
<comment type="subcellular location">
    <subcellularLocation>
        <location evidence="1">Cell membrane</location>
        <topology evidence="1">Multi-pass membrane protein</topology>
    </subcellularLocation>
</comment>
<feature type="transmembrane region" description="Helical" evidence="6">
    <location>
        <begin position="323"/>
        <end position="345"/>
    </location>
</feature>
<dbReference type="GO" id="GO:0022857">
    <property type="term" value="F:transmembrane transporter activity"/>
    <property type="evidence" value="ECO:0007669"/>
    <property type="project" value="InterPro"/>
</dbReference>
<keyword evidence="9" id="KW-1185">Reference proteome</keyword>
<dbReference type="InterPro" id="IPR052983">
    <property type="entry name" value="MFS_Riboflavin_Transporter"/>
</dbReference>
<keyword evidence="4 6" id="KW-1133">Transmembrane helix</keyword>
<dbReference type="PANTHER" id="PTHR43385:SF1">
    <property type="entry name" value="RIBOFLAVIN TRANSPORTER RIBJ"/>
    <property type="match status" value="1"/>
</dbReference>
<evidence type="ECO:0000313" key="8">
    <source>
        <dbReference type="EMBL" id="RKR93035.1"/>
    </source>
</evidence>
<dbReference type="InterPro" id="IPR020846">
    <property type="entry name" value="MFS_dom"/>
</dbReference>
<keyword evidence="5 6" id="KW-0472">Membrane</keyword>
<dbReference type="Gene3D" id="1.20.1250.20">
    <property type="entry name" value="MFS general substrate transporter like domains"/>
    <property type="match status" value="1"/>
</dbReference>
<dbReference type="EMBL" id="RBKT01000001">
    <property type="protein sequence ID" value="RKR93035.1"/>
    <property type="molecule type" value="Genomic_DNA"/>
</dbReference>
<protein>
    <submittedName>
        <fullName evidence="8">Putative MFS family arabinose efflux permease</fullName>
    </submittedName>
</protein>
<evidence type="ECO:0000256" key="2">
    <source>
        <dbReference type="ARBA" id="ARBA00022448"/>
    </source>
</evidence>
<feature type="transmembrane region" description="Helical" evidence="6">
    <location>
        <begin position="64"/>
        <end position="84"/>
    </location>
</feature>
<name>A0A495JWV1_9ACTN</name>
<feature type="transmembrane region" description="Helical" evidence="6">
    <location>
        <begin position="91"/>
        <end position="110"/>
    </location>
</feature>
<accession>A0A495JWV1</accession>
<dbReference type="InterPro" id="IPR011701">
    <property type="entry name" value="MFS"/>
</dbReference>
<feature type="transmembrane region" description="Helical" evidence="6">
    <location>
        <begin position="265"/>
        <end position="286"/>
    </location>
</feature>
<feature type="transmembrane region" description="Helical" evidence="6">
    <location>
        <begin position="352"/>
        <end position="372"/>
    </location>
</feature>
<dbReference type="PROSITE" id="PS50850">
    <property type="entry name" value="MFS"/>
    <property type="match status" value="1"/>
</dbReference>
<keyword evidence="3 6" id="KW-0812">Transmembrane</keyword>
<reference evidence="8 9" key="1">
    <citation type="submission" date="2018-10" db="EMBL/GenBank/DDBJ databases">
        <title>Sequencing the genomes of 1000 actinobacteria strains.</title>
        <authorList>
            <person name="Klenk H.-P."/>
        </authorList>
    </citation>
    <scope>NUCLEOTIDE SEQUENCE [LARGE SCALE GENOMIC DNA]</scope>
    <source>
        <strain evidence="8 9">DSM 45175</strain>
    </source>
</reference>
<dbReference type="RefSeq" id="WP_121161081.1">
    <property type="nucleotide sequence ID" value="NZ_RBKT01000001.1"/>
</dbReference>
<dbReference type="AlphaFoldDB" id="A0A495JWV1"/>
<feature type="transmembrane region" description="Helical" evidence="6">
    <location>
        <begin position="21"/>
        <end position="44"/>
    </location>
</feature>
<gene>
    <name evidence="8" type="ORF">BDK92_7539</name>
</gene>
<dbReference type="Pfam" id="PF07690">
    <property type="entry name" value="MFS_1"/>
    <property type="match status" value="1"/>
</dbReference>
<feature type="transmembrane region" description="Helical" evidence="6">
    <location>
        <begin position="116"/>
        <end position="139"/>
    </location>
</feature>
<dbReference type="OrthoDB" id="7200137at2"/>
<comment type="caution">
    <text evidence="8">The sequence shown here is derived from an EMBL/GenBank/DDBJ whole genome shotgun (WGS) entry which is preliminary data.</text>
</comment>
<feature type="transmembrane region" description="Helical" evidence="6">
    <location>
        <begin position="181"/>
        <end position="202"/>
    </location>
</feature>
<dbReference type="Proteomes" id="UP000277671">
    <property type="component" value="Unassembled WGS sequence"/>
</dbReference>
<evidence type="ECO:0000256" key="3">
    <source>
        <dbReference type="ARBA" id="ARBA00022692"/>
    </source>
</evidence>
<dbReference type="InterPro" id="IPR036259">
    <property type="entry name" value="MFS_trans_sf"/>
</dbReference>
<evidence type="ECO:0000256" key="1">
    <source>
        <dbReference type="ARBA" id="ARBA00004651"/>
    </source>
</evidence>
<sequence>MPRAETVATDTRPGGHRTVFHGWRIVAAFAVTQTVGYGTLYYAFAVLLQPMATTLHTSTTAVTGAFTASILAGAVVAVPVGRWLDRHGGRALMTTGSLVATTLVVAWSQVRTVAQLYAVLIGIGLTAAMVLYEPAFAVIISWFDPDRRAKALLAVTVVAGFASSIFLPLTGQLVDRYGWRTALLILAVVHGVVTVPLHAFIVRRPPRGPSAAPHTVSAVRGAAVRAALTDSRFWCLAVAFVAHSAAMSAMTVHLVGFLVREGHRATFAATFAGLLGALSVTGRLLLTGAQRRVRITTMVAAIFGIQAVAALCLPGIADSAPGAVAGVTAFGLGFGIASLAAPALLTERYGTAAYATIAGTLATPVTLAKAGAPLGAAALLSANGGYSAVLAAISGTCLVAVAGILTGTTKPAPVPALAADLHGRTSSTPGNAE</sequence>
<feature type="transmembrane region" description="Helical" evidence="6">
    <location>
        <begin position="151"/>
        <end position="169"/>
    </location>
</feature>
<feature type="transmembrane region" description="Helical" evidence="6">
    <location>
        <begin position="298"/>
        <end position="317"/>
    </location>
</feature>
<organism evidence="8 9">
    <name type="scientific">Micromonospora pisi</name>
    <dbReference type="NCBI Taxonomy" id="589240"/>
    <lineage>
        <taxon>Bacteria</taxon>
        <taxon>Bacillati</taxon>
        <taxon>Actinomycetota</taxon>
        <taxon>Actinomycetes</taxon>
        <taxon>Micromonosporales</taxon>
        <taxon>Micromonosporaceae</taxon>
        <taxon>Micromonospora</taxon>
    </lineage>
</organism>
<feature type="transmembrane region" description="Helical" evidence="6">
    <location>
        <begin position="384"/>
        <end position="405"/>
    </location>
</feature>
<dbReference type="PANTHER" id="PTHR43385">
    <property type="entry name" value="RIBOFLAVIN TRANSPORTER RIBJ"/>
    <property type="match status" value="1"/>
</dbReference>